<name>A0ABR1TBK2_9PEZI</name>
<dbReference type="PANTHER" id="PTHR33112">
    <property type="entry name" value="DOMAIN PROTEIN, PUTATIVE-RELATED"/>
    <property type="match status" value="1"/>
</dbReference>
<dbReference type="PANTHER" id="PTHR33112:SF16">
    <property type="entry name" value="HETEROKARYON INCOMPATIBILITY DOMAIN-CONTAINING PROTEIN"/>
    <property type="match status" value="1"/>
</dbReference>
<dbReference type="InterPro" id="IPR010730">
    <property type="entry name" value="HET"/>
</dbReference>
<reference evidence="2 3" key="1">
    <citation type="submission" date="2023-01" db="EMBL/GenBank/DDBJ databases">
        <title>Analysis of 21 Apiospora genomes using comparative genomics revels a genus with tremendous synthesis potential of carbohydrate active enzymes and secondary metabolites.</title>
        <authorList>
            <person name="Sorensen T."/>
        </authorList>
    </citation>
    <scope>NUCLEOTIDE SEQUENCE [LARGE SCALE GENOMIC DNA]</scope>
    <source>
        <strain evidence="2 3">CBS 33761</strain>
    </source>
</reference>
<organism evidence="2 3">
    <name type="scientific">Apiospora rasikravindrae</name>
    <dbReference type="NCBI Taxonomy" id="990691"/>
    <lineage>
        <taxon>Eukaryota</taxon>
        <taxon>Fungi</taxon>
        <taxon>Dikarya</taxon>
        <taxon>Ascomycota</taxon>
        <taxon>Pezizomycotina</taxon>
        <taxon>Sordariomycetes</taxon>
        <taxon>Xylariomycetidae</taxon>
        <taxon>Amphisphaeriales</taxon>
        <taxon>Apiosporaceae</taxon>
        <taxon>Apiospora</taxon>
    </lineage>
</organism>
<proteinExistence type="predicted"/>
<dbReference type="Proteomes" id="UP001444661">
    <property type="component" value="Unassembled WGS sequence"/>
</dbReference>
<evidence type="ECO:0000259" key="1">
    <source>
        <dbReference type="Pfam" id="PF06985"/>
    </source>
</evidence>
<evidence type="ECO:0000313" key="2">
    <source>
        <dbReference type="EMBL" id="KAK8043355.1"/>
    </source>
</evidence>
<dbReference type="EMBL" id="JAQQWK010000004">
    <property type="protein sequence ID" value="KAK8043355.1"/>
    <property type="molecule type" value="Genomic_DNA"/>
</dbReference>
<evidence type="ECO:0000313" key="3">
    <source>
        <dbReference type="Proteomes" id="UP001444661"/>
    </source>
</evidence>
<protein>
    <recommendedName>
        <fullName evidence="1">Heterokaryon incompatibility domain-containing protein</fullName>
    </recommendedName>
</protein>
<keyword evidence="3" id="KW-1185">Reference proteome</keyword>
<accession>A0ABR1TBK2</accession>
<feature type="domain" description="Heterokaryon incompatibility" evidence="1">
    <location>
        <begin position="14"/>
        <end position="176"/>
    </location>
</feature>
<sequence length="539" mass="60821">MATIDPSDQAACEYATLSHRWSDDPTVKLSVANLEHFTTTPQPVSDLPATFRDAITVALELGIRYIWIDCLCIIQDSDEEQDWKEQGMEMCSIYTNAVVNISATGVPNNTHSFLQAYEGRSVVPLPPTIQHRWSSSNKSKPQEAEEADRWCIVDPYFWWSEVTNTVLLSRGWVFQERYLAPRVLHFGATQLLWECTTLDACEIYPAGLPDCVKSGGHTDLKRLQLNDTVMATKPPQPSPDPEDSASAFAQRLPEASLQVWCDLVQAYTRTSLTMRKDKLIAFSGVVELVRKLYHEKTESPRMSHDAYAAGIFERHLLLMLEWYTKRATGVPKTRPREYRAPTWSWASLDGRVFYDFLPHIIADPSGLPWPPLWATTLRNPRYPHTIPASGFDQQQGASWVPLVSDVVLGAATHAQTMAQAGDVSERWSITLRGHLSSLKHVVRSAGQTQRPLPGNQRPQPLIVTEDIRELVGEDSHFKYWVTGLVLKPQKELESVYSRCGFFCLLSKEGVQRFGVRISEASPFRAEFTEGMELSTIEIV</sequence>
<dbReference type="Pfam" id="PF06985">
    <property type="entry name" value="HET"/>
    <property type="match status" value="1"/>
</dbReference>
<comment type="caution">
    <text evidence="2">The sequence shown here is derived from an EMBL/GenBank/DDBJ whole genome shotgun (WGS) entry which is preliminary data.</text>
</comment>
<gene>
    <name evidence="2" type="ORF">PG993_005785</name>
</gene>